<evidence type="ECO:0000313" key="3">
    <source>
        <dbReference type="EMBL" id="GAA2190482.1"/>
    </source>
</evidence>
<feature type="domain" description="HTH rpiR-type" evidence="1">
    <location>
        <begin position="15"/>
        <end position="92"/>
    </location>
</feature>
<dbReference type="PANTHER" id="PTHR30514:SF1">
    <property type="entry name" value="HTH-TYPE TRANSCRIPTIONAL REGULATOR HEXR-RELATED"/>
    <property type="match status" value="1"/>
</dbReference>
<dbReference type="PROSITE" id="PS51464">
    <property type="entry name" value="SIS"/>
    <property type="match status" value="1"/>
</dbReference>
<dbReference type="PANTHER" id="PTHR30514">
    <property type="entry name" value="GLUCOKINASE"/>
    <property type="match status" value="1"/>
</dbReference>
<dbReference type="Pfam" id="PF01418">
    <property type="entry name" value="HTH_6"/>
    <property type="match status" value="1"/>
</dbReference>
<protein>
    <submittedName>
        <fullName evidence="3">MurR/RpiR family transcriptional regulator</fullName>
    </submittedName>
</protein>
<dbReference type="InterPro" id="IPR001347">
    <property type="entry name" value="SIS_dom"/>
</dbReference>
<dbReference type="Pfam" id="PF01380">
    <property type="entry name" value="SIS"/>
    <property type="match status" value="1"/>
</dbReference>
<evidence type="ECO:0000313" key="4">
    <source>
        <dbReference type="Proteomes" id="UP001501084"/>
    </source>
</evidence>
<dbReference type="InterPro" id="IPR036388">
    <property type="entry name" value="WH-like_DNA-bd_sf"/>
</dbReference>
<reference evidence="4" key="1">
    <citation type="journal article" date="2019" name="Int. J. Syst. Evol. Microbiol.">
        <title>The Global Catalogue of Microorganisms (GCM) 10K type strain sequencing project: providing services to taxonomists for standard genome sequencing and annotation.</title>
        <authorList>
            <consortium name="The Broad Institute Genomics Platform"/>
            <consortium name="The Broad Institute Genome Sequencing Center for Infectious Disease"/>
            <person name="Wu L."/>
            <person name="Ma J."/>
        </authorList>
    </citation>
    <scope>NUCLEOTIDE SEQUENCE [LARGE SCALE GENOMIC DNA]</scope>
    <source>
        <strain evidence="4">JCM 14919</strain>
    </source>
</reference>
<dbReference type="EMBL" id="BAAAOP010000012">
    <property type="protein sequence ID" value="GAA2190482.1"/>
    <property type="molecule type" value="Genomic_DNA"/>
</dbReference>
<name>A0ABP5N126_9MICO</name>
<organism evidence="3 4">
    <name type="scientific">Leucobacter alluvii</name>
    <dbReference type="NCBI Taxonomy" id="340321"/>
    <lineage>
        <taxon>Bacteria</taxon>
        <taxon>Bacillati</taxon>
        <taxon>Actinomycetota</taxon>
        <taxon>Actinomycetes</taxon>
        <taxon>Micrococcales</taxon>
        <taxon>Microbacteriaceae</taxon>
        <taxon>Leucobacter</taxon>
    </lineage>
</organism>
<dbReference type="Gene3D" id="1.10.10.10">
    <property type="entry name" value="Winged helix-like DNA-binding domain superfamily/Winged helix DNA-binding domain"/>
    <property type="match status" value="1"/>
</dbReference>
<dbReference type="PROSITE" id="PS51071">
    <property type="entry name" value="HTH_RPIR"/>
    <property type="match status" value="1"/>
</dbReference>
<gene>
    <name evidence="3" type="ORF">GCM10009786_27990</name>
</gene>
<dbReference type="InterPro" id="IPR000281">
    <property type="entry name" value="HTH_RpiR"/>
</dbReference>
<dbReference type="RefSeq" id="WP_090146297.1">
    <property type="nucleotide sequence ID" value="NZ_BAAAOP010000012.1"/>
</dbReference>
<dbReference type="InterPro" id="IPR047640">
    <property type="entry name" value="RpiR-like"/>
</dbReference>
<evidence type="ECO:0000259" key="2">
    <source>
        <dbReference type="PROSITE" id="PS51464"/>
    </source>
</evidence>
<sequence>MEPFVTSDTENRALTRLRERIAERWDGLAKSERAVSRVLTAMSAERLLYASAAELGAQSKTSNASVVRTLQTLGYAGLSELKQEVAAPFSSSVAPEVRLRSRLEHLGQDLGQIQREIWSEAQDLVALASRANSDAQYSTAVNLIVHADTVFCYGLGASGIAADHLALRLRRIGVGTRRLATDGFRLADEVMSLGARDLLVIFAPGRVTRDIEALLDQAQLVGASALLITDELHEQLGARVTASLTAPHTPTGLTAEGIAGILTGDVLVQGVSAVGPDTALRSSQALNDLRGRLGY</sequence>
<dbReference type="Proteomes" id="UP001501084">
    <property type="component" value="Unassembled WGS sequence"/>
</dbReference>
<comment type="caution">
    <text evidence="3">The sequence shown here is derived from an EMBL/GenBank/DDBJ whole genome shotgun (WGS) entry which is preliminary data.</text>
</comment>
<accession>A0ABP5N126</accession>
<dbReference type="Gene3D" id="3.40.50.10490">
    <property type="entry name" value="Glucose-6-phosphate isomerase like protein, domain 1"/>
    <property type="match status" value="1"/>
</dbReference>
<dbReference type="InterPro" id="IPR009057">
    <property type="entry name" value="Homeodomain-like_sf"/>
</dbReference>
<dbReference type="SUPFAM" id="SSF46689">
    <property type="entry name" value="Homeodomain-like"/>
    <property type="match status" value="1"/>
</dbReference>
<dbReference type="SUPFAM" id="SSF53697">
    <property type="entry name" value="SIS domain"/>
    <property type="match status" value="1"/>
</dbReference>
<feature type="domain" description="SIS" evidence="2">
    <location>
        <begin position="140"/>
        <end position="276"/>
    </location>
</feature>
<keyword evidence="4" id="KW-1185">Reference proteome</keyword>
<evidence type="ECO:0000259" key="1">
    <source>
        <dbReference type="PROSITE" id="PS51071"/>
    </source>
</evidence>
<dbReference type="InterPro" id="IPR046348">
    <property type="entry name" value="SIS_dom_sf"/>
</dbReference>
<proteinExistence type="predicted"/>